<evidence type="ECO:0000313" key="4">
    <source>
        <dbReference type="EMBL" id="MFB9679671.1"/>
    </source>
</evidence>
<dbReference type="Pfam" id="PF00067">
    <property type="entry name" value="p450"/>
    <property type="match status" value="1"/>
</dbReference>
<dbReference type="InterPro" id="IPR002397">
    <property type="entry name" value="Cyt_P450_B"/>
</dbReference>
<name>A0ABV5TKM4_9ACTN</name>
<keyword evidence="2" id="KW-0408">Iron</keyword>
<sequence length="412" mass="45263">MTSTADPQPFPACPIHHPLDQEADGVNRPALQIDPRYHAIRESGGGVAEVIRANGTRARLVTRHADVMRVLRDERLSREAALDVDDVAGLEGTLLGLDGDDHRVLSRLVRDRFTRSAVEGIRDRIEARAAAALAAMRERGDAADLIEAFSLPFALDVIADMLGLPEQDRRRFQRWSEAFLATSTLGRDDALASEQAMGGYLAGLLEQRRRVPADDLLSRIAAGGADLPFDRLVKLPITLLVGGWETTASSIGTYVQVLLTHPYGEHETAYRHLVDHPGEIPGAVSELERMFPTSGADDMPRRVTRDLTLPGGEVLRAGDVVIPSHDAANFDPRVFADPHRMDFGRTPNRHLSFGYGIHHCMGRHLAHVEMTTAIALLTRELPTLRLTVPVEDIPRKSGHAVRGPRTLPVAWD</sequence>
<evidence type="ECO:0000256" key="3">
    <source>
        <dbReference type="SAM" id="MobiDB-lite"/>
    </source>
</evidence>
<dbReference type="Proteomes" id="UP001589610">
    <property type="component" value="Unassembled WGS sequence"/>
</dbReference>
<comment type="caution">
    <text evidence="4">The sequence shown here is derived from an EMBL/GenBank/DDBJ whole genome shotgun (WGS) entry which is preliminary data.</text>
</comment>
<organism evidence="4 5">
    <name type="scientific">Streptosporangium vulgare</name>
    <dbReference type="NCBI Taxonomy" id="46190"/>
    <lineage>
        <taxon>Bacteria</taxon>
        <taxon>Bacillati</taxon>
        <taxon>Actinomycetota</taxon>
        <taxon>Actinomycetes</taxon>
        <taxon>Streptosporangiales</taxon>
        <taxon>Streptosporangiaceae</taxon>
        <taxon>Streptosporangium</taxon>
    </lineage>
</organism>
<feature type="region of interest" description="Disordered" evidence="3">
    <location>
        <begin position="1"/>
        <end position="22"/>
    </location>
</feature>
<evidence type="ECO:0000256" key="1">
    <source>
        <dbReference type="ARBA" id="ARBA00010617"/>
    </source>
</evidence>
<keyword evidence="2" id="KW-0479">Metal-binding</keyword>
<keyword evidence="5" id="KW-1185">Reference proteome</keyword>
<dbReference type="PRINTS" id="PR00359">
    <property type="entry name" value="BP450"/>
</dbReference>
<dbReference type="SUPFAM" id="SSF48264">
    <property type="entry name" value="Cytochrome P450"/>
    <property type="match status" value="1"/>
</dbReference>
<protein>
    <submittedName>
        <fullName evidence="4">Cytochrome P450</fullName>
    </submittedName>
</protein>
<dbReference type="PANTHER" id="PTHR46696:SF1">
    <property type="entry name" value="CYTOCHROME P450 YJIB-RELATED"/>
    <property type="match status" value="1"/>
</dbReference>
<proteinExistence type="inferred from homology"/>
<keyword evidence="2" id="KW-0349">Heme</keyword>
<dbReference type="PROSITE" id="PS00086">
    <property type="entry name" value="CYTOCHROME_P450"/>
    <property type="match status" value="1"/>
</dbReference>
<dbReference type="InterPro" id="IPR017972">
    <property type="entry name" value="Cyt_P450_CS"/>
</dbReference>
<evidence type="ECO:0000313" key="5">
    <source>
        <dbReference type="Proteomes" id="UP001589610"/>
    </source>
</evidence>
<dbReference type="PANTHER" id="PTHR46696">
    <property type="entry name" value="P450, PUTATIVE (EUROFUNG)-RELATED"/>
    <property type="match status" value="1"/>
</dbReference>
<dbReference type="InterPro" id="IPR036396">
    <property type="entry name" value="Cyt_P450_sf"/>
</dbReference>
<dbReference type="PRINTS" id="PR00385">
    <property type="entry name" value="P450"/>
</dbReference>
<dbReference type="RefSeq" id="WP_386161021.1">
    <property type="nucleotide sequence ID" value="NZ_JBHMBS010000017.1"/>
</dbReference>
<evidence type="ECO:0000256" key="2">
    <source>
        <dbReference type="RuleBase" id="RU000461"/>
    </source>
</evidence>
<gene>
    <name evidence="4" type="ORF">ACFFRH_29665</name>
</gene>
<comment type="similarity">
    <text evidence="1 2">Belongs to the cytochrome P450 family.</text>
</comment>
<dbReference type="Gene3D" id="1.10.630.10">
    <property type="entry name" value="Cytochrome P450"/>
    <property type="match status" value="1"/>
</dbReference>
<keyword evidence="2" id="KW-0503">Monooxygenase</keyword>
<reference evidence="4 5" key="1">
    <citation type="submission" date="2024-09" db="EMBL/GenBank/DDBJ databases">
        <authorList>
            <person name="Sun Q."/>
            <person name="Mori K."/>
        </authorList>
    </citation>
    <scope>NUCLEOTIDE SEQUENCE [LARGE SCALE GENOMIC DNA]</scope>
    <source>
        <strain evidence="4 5">JCM 3028</strain>
    </source>
</reference>
<accession>A0ABV5TKM4</accession>
<dbReference type="InterPro" id="IPR001128">
    <property type="entry name" value="Cyt_P450"/>
</dbReference>
<dbReference type="EMBL" id="JBHMBS010000017">
    <property type="protein sequence ID" value="MFB9679671.1"/>
    <property type="molecule type" value="Genomic_DNA"/>
</dbReference>
<keyword evidence="2" id="KW-0560">Oxidoreductase</keyword>